<dbReference type="Gene3D" id="3.40.630.30">
    <property type="match status" value="1"/>
</dbReference>
<feature type="domain" description="N-acetyltransferase" evidence="3">
    <location>
        <begin position="44"/>
        <end position="214"/>
    </location>
</feature>
<dbReference type="SUPFAM" id="SSF55729">
    <property type="entry name" value="Acyl-CoA N-acyltransferases (Nat)"/>
    <property type="match status" value="1"/>
</dbReference>
<dbReference type="CDD" id="cd04301">
    <property type="entry name" value="NAT_SF"/>
    <property type="match status" value="1"/>
</dbReference>
<dbReference type="PANTHER" id="PTHR43877">
    <property type="entry name" value="AMINOALKYLPHOSPHONATE N-ACETYLTRANSFERASE-RELATED-RELATED"/>
    <property type="match status" value="1"/>
</dbReference>
<dbReference type="InterPro" id="IPR016181">
    <property type="entry name" value="Acyl_CoA_acyltransferase"/>
</dbReference>
<gene>
    <name evidence="4" type="ordered locus">Reut_A1363</name>
</gene>
<dbReference type="eggNOG" id="COG0456">
    <property type="taxonomic scope" value="Bacteria"/>
</dbReference>
<sequence length="222" mass="24198">MCGPDNGRRHHSCSERPTIQTRHALQLPVPCTMSILPSPTSPRFHYRLATVQDWGDIAAVTQQAYSQYELEIMEDCRASFQRGMQAVLATSHPDMEWWVAETEHGIAGAVLFCHPGATLPALDGSTITLTQPEARLLSVSPQARGLGLGHTLMQICIQRARDIGSPTLLVRTMPEMASANRLCQQMGFAKRTEAGARTGAMARLIDYSYAITPESAPAPAKA</sequence>
<keyword evidence="2" id="KW-0012">Acyltransferase</keyword>
<dbReference type="KEGG" id="reu:Reut_A1363"/>
<evidence type="ECO:0000259" key="3">
    <source>
        <dbReference type="PROSITE" id="PS51186"/>
    </source>
</evidence>
<evidence type="ECO:0000256" key="2">
    <source>
        <dbReference type="ARBA" id="ARBA00023315"/>
    </source>
</evidence>
<accession>Q472F0</accession>
<dbReference type="EMBL" id="CP000090">
    <property type="protein sequence ID" value="AAZ60733.1"/>
    <property type="molecule type" value="Genomic_DNA"/>
</dbReference>
<dbReference type="InterPro" id="IPR050832">
    <property type="entry name" value="Bact_Acetyltransf"/>
</dbReference>
<reference evidence="4" key="1">
    <citation type="submission" date="2005-08" db="EMBL/GenBank/DDBJ databases">
        <title>Complete sequence of Chromosome1 of Ralstonia eutropha JMP134.</title>
        <authorList>
            <person name="Copeland A."/>
            <person name="Lucas S."/>
            <person name="Lapidus A."/>
            <person name="Barry K."/>
            <person name="Detter J.C."/>
            <person name="Glavina T."/>
            <person name="Hammon N."/>
            <person name="Israni S."/>
            <person name="Pitluck S."/>
            <person name="Goltsman E."/>
            <person name="Martinez M."/>
            <person name="Schmutz J."/>
            <person name="Larimer F."/>
            <person name="Land M."/>
            <person name="Lykidis A."/>
            <person name="Richardson P."/>
        </authorList>
    </citation>
    <scope>NUCLEOTIDE SEQUENCE</scope>
    <source>
        <strain evidence="4">JMP134</strain>
    </source>
</reference>
<proteinExistence type="predicted"/>
<dbReference type="AlphaFoldDB" id="Q472F0"/>
<dbReference type="InterPro" id="IPR000182">
    <property type="entry name" value="GNAT_dom"/>
</dbReference>
<dbReference type="Pfam" id="PF00583">
    <property type="entry name" value="Acetyltransf_1"/>
    <property type="match status" value="1"/>
</dbReference>
<evidence type="ECO:0000256" key="1">
    <source>
        <dbReference type="ARBA" id="ARBA00022679"/>
    </source>
</evidence>
<evidence type="ECO:0000313" key="4">
    <source>
        <dbReference type="EMBL" id="AAZ60733.1"/>
    </source>
</evidence>
<name>Q472F0_CUPPJ</name>
<dbReference type="PROSITE" id="PS51186">
    <property type="entry name" value="GNAT"/>
    <property type="match status" value="1"/>
</dbReference>
<dbReference type="HOGENOM" id="CLU_1425844_0_0_4"/>
<dbReference type="STRING" id="264198.Reut_A1363"/>
<dbReference type="GO" id="GO:0016747">
    <property type="term" value="F:acyltransferase activity, transferring groups other than amino-acyl groups"/>
    <property type="evidence" value="ECO:0007669"/>
    <property type="project" value="InterPro"/>
</dbReference>
<keyword evidence="1 4" id="KW-0808">Transferase</keyword>
<protein>
    <submittedName>
        <fullName evidence="4">GCN5-related N-acetyltransferase</fullName>
    </submittedName>
</protein>
<organism evidence="4">
    <name type="scientific">Cupriavidus pinatubonensis (strain JMP 134 / LMG 1197)</name>
    <name type="common">Cupriavidus necator (strain JMP 134)</name>
    <dbReference type="NCBI Taxonomy" id="264198"/>
    <lineage>
        <taxon>Bacteria</taxon>
        <taxon>Pseudomonadati</taxon>
        <taxon>Pseudomonadota</taxon>
        <taxon>Betaproteobacteria</taxon>
        <taxon>Burkholderiales</taxon>
        <taxon>Burkholderiaceae</taxon>
        <taxon>Cupriavidus</taxon>
    </lineage>
</organism>